<dbReference type="Proteomes" id="UP000050975">
    <property type="component" value="Unassembled WGS sequence"/>
</dbReference>
<dbReference type="AlphaFoldDB" id="A0A0S8K4G3"/>
<proteinExistence type="inferred from homology"/>
<dbReference type="Pfam" id="PF00817">
    <property type="entry name" value="IMS"/>
    <property type="match status" value="1"/>
</dbReference>
<protein>
    <recommendedName>
        <fullName evidence="2">UmuC domain-containing protein</fullName>
    </recommendedName>
</protein>
<organism evidence="3 4">
    <name type="scientific">candidate division WOR_3 bacterium SM1_77</name>
    <dbReference type="NCBI Taxonomy" id="1703778"/>
    <lineage>
        <taxon>Bacteria</taxon>
        <taxon>Bacteria division WOR-3</taxon>
    </lineage>
</organism>
<dbReference type="InterPro" id="IPR043128">
    <property type="entry name" value="Rev_trsase/Diguanyl_cyclase"/>
</dbReference>
<evidence type="ECO:0000313" key="4">
    <source>
        <dbReference type="Proteomes" id="UP000050975"/>
    </source>
</evidence>
<evidence type="ECO:0000259" key="2">
    <source>
        <dbReference type="PROSITE" id="PS50173"/>
    </source>
</evidence>
<dbReference type="GO" id="GO:0042276">
    <property type="term" value="P:error-prone translesion synthesis"/>
    <property type="evidence" value="ECO:0007669"/>
    <property type="project" value="TreeGrafter"/>
</dbReference>
<dbReference type="InterPro" id="IPR050116">
    <property type="entry name" value="DNA_polymerase-Y"/>
</dbReference>
<dbReference type="InterPro" id="IPR043502">
    <property type="entry name" value="DNA/RNA_pol_sf"/>
</dbReference>
<gene>
    <name evidence="3" type="ORF">AMJ74_00540</name>
</gene>
<evidence type="ECO:0000313" key="3">
    <source>
        <dbReference type="EMBL" id="KPL15838.1"/>
    </source>
</evidence>
<dbReference type="PROSITE" id="PS50173">
    <property type="entry name" value="UMUC"/>
    <property type="match status" value="1"/>
</dbReference>
<evidence type="ECO:0000256" key="1">
    <source>
        <dbReference type="ARBA" id="ARBA00010945"/>
    </source>
</evidence>
<dbReference type="GO" id="GO:0006281">
    <property type="term" value="P:DNA repair"/>
    <property type="evidence" value="ECO:0007669"/>
    <property type="project" value="InterPro"/>
</dbReference>
<reference evidence="3 4" key="1">
    <citation type="journal article" date="2015" name="Microbiome">
        <title>Genomic resolution of linkages in carbon, nitrogen, and sulfur cycling among widespread estuary sediment bacteria.</title>
        <authorList>
            <person name="Baker B.J."/>
            <person name="Lazar C.S."/>
            <person name="Teske A.P."/>
            <person name="Dick G.J."/>
        </authorList>
    </citation>
    <scope>NUCLEOTIDE SEQUENCE [LARGE SCALE GENOMIC DNA]</scope>
    <source>
        <strain evidence="3">SM1_77</strain>
    </source>
</reference>
<dbReference type="SUPFAM" id="SSF56672">
    <property type="entry name" value="DNA/RNA polymerases"/>
    <property type="match status" value="1"/>
</dbReference>
<dbReference type="PANTHER" id="PTHR11076">
    <property type="entry name" value="DNA REPAIR POLYMERASE UMUC / TRANSFERASE FAMILY MEMBER"/>
    <property type="match status" value="1"/>
</dbReference>
<dbReference type="Gene3D" id="1.10.150.20">
    <property type="entry name" value="5' to 3' exonuclease, C-terminal subdomain"/>
    <property type="match status" value="1"/>
</dbReference>
<sequence>MNMTKASKKIAFISIPHMVAESEEARQDGKERFPLVVASGSQPKSIVLDYSRSIEDSPIKRGLYLKNIGFIRTRARVLPVDYEYVEALNRRVVGYLKNYSPSVENPGIGEYFIDLTGTERLFGRTLDTCGKIVQLLGKLFRLTARCGIGNTTLISRLAAEVSGDGGVYEILQNPEKLFFPPLSITLLPDLPLSLKNELLLDYSIRCMGDLLPFSKNDLTNLFGTEGELLYNYSRGIARSTLMEKKTDEELRRECVVGGEKNDDDLIRREFFSLVLGLCEEMRRERVFPQVAKITVVYQDDYRYTTAGRLAHPSFYEEELYGELVFYLNRALKRRTCVKKIILALSHFTEPSCQLSLFHEAHRTSELAKAFDQIRQRFGKKSIGYGG</sequence>
<dbReference type="GO" id="GO:0003887">
    <property type="term" value="F:DNA-directed DNA polymerase activity"/>
    <property type="evidence" value="ECO:0007669"/>
    <property type="project" value="TreeGrafter"/>
</dbReference>
<dbReference type="EMBL" id="LJVE01000004">
    <property type="protein sequence ID" value="KPL15838.1"/>
    <property type="molecule type" value="Genomic_DNA"/>
</dbReference>
<comment type="similarity">
    <text evidence="1">Belongs to the DNA polymerase type-Y family.</text>
</comment>
<dbReference type="Gene3D" id="3.30.70.270">
    <property type="match status" value="1"/>
</dbReference>
<feature type="domain" description="UmuC" evidence="2">
    <location>
        <begin position="10"/>
        <end position="168"/>
    </location>
</feature>
<dbReference type="Gene3D" id="3.40.1170.60">
    <property type="match status" value="1"/>
</dbReference>
<dbReference type="InterPro" id="IPR001126">
    <property type="entry name" value="UmuC"/>
</dbReference>
<name>A0A0S8K4G3_UNCW3</name>
<comment type="caution">
    <text evidence="3">The sequence shown here is derived from an EMBL/GenBank/DDBJ whole genome shotgun (WGS) entry which is preliminary data.</text>
</comment>
<accession>A0A0S8K4G3</accession>
<dbReference type="PANTHER" id="PTHR11076:SF33">
    <property type="entry name" value="DNA POLYMERASE KAPPA"/>
    <property type="match status" value="1"/>
</dbReference>